<dbReference type="PANTHER" id="PTHR43724">
    <property type="entry name" value="PYRUVATE SYNTHASE SUBUNIT PORD"/>
    <property type="match status" value="1"/>
</dbReference>
<evidence type="ECO:0000313" key="8">
    <source>
        <dbReference type="Proteomes" id="UP001169242"/>
    </source>
</evidence>
<gene>
    <name evidence="7" type="ORF">PBV87_02185</name>
</gene>
<dbReference type="GO" id="GO:0051539">
    <property type="term" value="F:4 iron, 4 sulfur cluster binding"/>
    <property type="evidence" value="ECO:0007669"/>
    <property type="project" value="UniProtKB-KW"/>
</dbReference>
<protein>
    <submittedName>
        <fullName evidence="7">4Fe-4S binding protein</fullName>
    </submittedName>
</protein>
<feature type="domain" description="4Fe-4S ferredoxin-type" evidence="6">
    <location>
        <begin position="8"/>
        <end position="37"/>
    </location>
</feature>
<sequence length="68" mass="7218">MSDTRKRKKAVVDFNYCAACGVCMNNCPVGAISIPEGVTAIINLDKCVGCTKCSKVCPASTIDMKEVD</sequence>
<evidence type="ECO:0000256" key="2">
    <source>
        <dbReference type="ARBA" id="ARBA00022723"/>
    </source>
</evidence>
<keyword evidence="3" id="KW-0677">Repeat</keyword>
<evidence type="ECO:0000256" key="1">
    <source>
        <dbReference type="ARBA" id="ARBA00022485"/>
    </source>
</evidence>
<evidence type="ECO:0000313" key="7">
    <source>
        <dbReference type="EMBL" id="MDA3730312.1"/>
    </source>
</evidence>
<dbReference type="InterPro" id="IPR017896">
    <property type="entry name" value="4Fe4S_Fe-S-bd"/>
</dbReference>
<reference evidence="7" key="1">
    <citation type="journal article" date="2023" name="Int. J. Syst. Evol. Microbiol.">
        <title>&lt;i&gt;Holtiella tumoricola&lt;/i&gt; gen. nov. sp. nov., isolated from a human clinical sample.</title>
        <authorList>
            <person name="Allen-Vercoe E."/>
            <person name="Daigneault M.C."/>
            <person name="Vancuren S.J."/>
            <person name="Cochrane K."/>
            <person name="O'Neal L.L."/>
            <person name="Sankaranarayanan K."/>
            <person name="Lawson P.A."/>
        </authorList>
    </citation>
    <scope>NUCLEOTIDE SEQUENCE</scope>
    <source>
        <strain evidence="7">CC70A</strain>
    </source>
</reference>
<dbReference type="Gene3D" id="3.30.70.20">
    <property type="match status" value="2"/>
</dbReference>
<dbReference type="AlphaFoldDB" id="A0AA42DJS4"/>
<evidence type="ECO:0000259" key="6">
    <source>
        <dbReference type="PROSITE" id="PS51379"/>
    </source>
</evidence>
<evidence type="ECO:0000256" key="4">
    <source>
        <dbReference type="ARBA" id="ARBA00023004"/>
    </source>
</evidence>
<dbReference type="PROSITE" id="PS00198">
    <property type="entry name" value="4FE4S_FER_1"/>
    <property type="match status" value="2"/>
</dbReference>
<dbReference type="Pfam" id="PF14697">
    <property type="entry name" value="Fer4_21"/>
    <property type="match status" value="1"/>
</dbReference>
<organism evidence="7 8">
    <name type="scientific">Holtiella tumoricola</name>
    <dbReference type="NCBI Taxonomy" id="3018743"/>
    <lineage>
        <taxon>Bacteria</taxon>
        <taxon>Bacillati</taxon>
        <taxon>Bacillota</taxon>
        <taxon>Clostridia</taxon>
        <taxon>Lachnospirales</taxon>
        <taxon>Cellulosilyticaceae</taxon>
        <taxon>Holtiella</taxon>
    </lineage>
</organism>
<comment type="caution">
    <text evidence="7">The sequence shown here is derived from an EMBL/GenBank/DDBJ whole genome shotgun (WGS) entry which is preliminary data.</text>
</comment>
<dbReference type="EMBL" id="JAQIFT010000010">
    <property type="protein sequence ID" value="MDA3730312.1"/>
    <property type="molecule type" value="Genomic_DNA"/>
</dbReference>
<feature type="domain" description="4Fe-4S ferredoxin-type" evidence="6">
    <location>
        <begin position="38"/>
        <end position="67"/>
    </location>
</feature>
<keyword evidence="1" id="KW-0004">4Fe-4S</keyword>
<evidence type="ECO:0000256" key="3">
    <source>
        <dbReference type="ARBA" id="ARBA00022737"/>
    </source>
</evidence>
<keyword evidence="4" id="KW-0408">Iron</keyword>
<dbReference type="PANTHER" id="PTHR43724:SF1">
    <property type="entry name" value="PYRUVATE SYNTHASE SUBUNIT PORD"/>
    <property type="match status" value="1"/>
</dbReference>
<dbReference type="InterPro" id="IPR017900">
    <property type="entry name" value="4Fe4S_Fe_S_CS"/>
</dbReference>
<keyword evidence="8" id="KW-1185">Reference proteome</keyword>
<dbReference type="PROSITE" id="PS51379">
    <property type="entry name" value="4FE4S_FER_2"/>
    <property type="match status" value="2"/>
</dbReference>
<evidence type="ECO:0000256" key="5">
    <source>
        <dbReference type="ARBA" id="ARBA00023014"/>
    </source>
</evidence>
<dbReference type="SUPFAM" id="SSF54862">
    <property type="entry name" value="4Fe-4S ferredoxins"/>
    <property type="match status" value="1"/>
</dbReference>
<keyword evidence="5" id="KW-0411">Iron-sulfur</keyword>
<name>A0AA42DJS4_9FIRM</name>
<accession>A0AA42DJS4</accession>
<dbReference type="RefSeq" id="WP_271010974.1">
    <property type="nucleotide sequence ID" value="NZ_JAQIFT010000010.1"/>
</dbReference>
<keyword evidence="2" id="KW-0479">Metal-binding</keyword>
<proteinExistence type="predicted"/>
<dbReference type="GO" id="GO:0046872">
    <property type="term" value="F:metal ion binding"/>
    <property type="evidence" value="ECO:0007669"/>
    <property type="project" value="UniProtKB-KW"/>
</dbReference>
<dbReference type="Proteomes" id="UP001169242">
    <property type="component" value="Unassembled WGS sequence"/>
</dbReference>